<proteinExistence type="predicted"/>
<gene>
    <name evidence="1" type="ORF">IscW_ISCW017648</name>
</gene>
<dbReference type="AlphaFoldDB" id="B7PJN4"/>
<reference evidence="2" key="2">
    <citation type="submission" date="2020-05" db="UniProtKB">
        <authorList>
            <consortium name="EnsemblMetazoa"/>
        </authorList>
    </citation>
    <scope>IDENTIFICATION</scope>
    <source>
        <strain evidence="2">wikel</strain>
    </source>
</reference>
<dbReference type="InParanoid" id="B7PJN4"/>
<dbReference type="PaxDb" id="6945-B7PJN4"/>
<evidence type="ECO:0000313" key="2">
    <source>
        <dbReference type="EnsemblMetazoa" id="ISCW017648-PA"/>
    </source>
</evidence>
<organism>
    <name type="scientific">Ixodes scapularis</name>
    <name type="common">Black-legged tick</name>
    <name type="synonym">Deer tick</name>
    <dbReference type="NCBI Taxonomy" id="6945"/>
    <lineage>
        <taxon>Eukaryota</taxon>
        <taxon>Metazoa</taxon>
        <taxon>Ecdysozoa</taxon>
        <taxon>Arthropoda</taxon>
        <taxon>Chelicerata</taxon>
        <taxon>Arachnida</taxon>
        <taxon>Acari</taxon>
        <taxon>Parasitiformes</taxon>
        <taxon>Ixodida</taxon>
        <taxon>Ixodoidea</taxon>
        <taxon>Ixodidae</taxon>
        <taxon>Ixodinae</taxon>
        <taxon>Ixodes</taxon>
    </lineage>
</organism>
<dbReference type="EnsemblMetazoa" id="ISCW017648-RA">
    <property type="protein sequence ID" value="ISCW017648-PA"/>
    <property type="gene ID" value="ISCW017648"/>
</dbReference>
<reference evidence="1 3" key="1">
    <citation type="submission" date="2008-03" db="EMBL/GenBank/DDBJ databases">
        <title>Annotation of Ixodes scapularis.</title>
        <authorList>
            <consortium name="Ixodes scapularis Genome Project Consortium"/>
            <person name="Caler E."/>
            <person name="Hannick L.I."/>
            <person name="Bidwell S."/>
            <person name="Joardar V."/>
            <person name="Thiagarajan M."/>
            <person name="Amedeo P."/>
            <person name="Galinsky K.J."/>
            <person name="Schobel S."/>
            <person name="Inman J."/>
            <person name="Hostetler J."/>
            <person name="Miller J."/>
            <person name="Hammond M."/>
            <person name="Megy K."/>
            <person name="Lawson D."/>
            <person name="Kodira C."/>
            <person name="Sutton G."/>
            <person name="Meyer J."/>
            <person name="Hill C.A."/>
            <person name="Birren B."/>
            <person name="Nene V."/>
            <person name="Collins F."/>
            <person name="Alarcon-Chaidez F."/>
            <person name="Wikel S."/>
            <person name="Strausberg R."/>
        </authorList>
    </citation>
    <scope>NUCLEOTIDE SEQUENCE [LARGE SCALE GENOMIC DNA]</scope>
    <source>
        <strain evidence="3">Wikel</strain>
        <strain evidence="1">Wikel colony</strain>
    </source>
</reference>
<dbReference type="EMBL" id="DS727610">
    <property type="protein sequence ID" value="EEC06806.1"/>
    <property type="molecule type" value="Genomic_DNA"/>
</dbReference>
<evidence type="ECO:0000313" key="3">
    <source>
        <dbReference type="Proteomes" id="UP000001555"/>
    </source>
</evidence>
<dbReference type="Proteomes" id="UP000001555">
    <property type="component" value="Unassembled WGS sequence"/>
</dbReference>
<name>B7PJN4_IXOSC</name>
<dbReference type="VEuPathDB" id="VectorBase:ISCP_024488"/>
<dbReference type="EMBL" id="ABJB010437361">
    <property type="status" value="NOT_ANNOTATED_CDS"/>
    <property type="molecule type" value="Genomic_DNA"/>
</dbReference>
<dbReference type="VEuPathDB" id="VectorBase:ISCW017648"/>
<sequence length="129" mass="14655">MFPMKHVSTCFISNFRSEPVNLKEAKRRAMDLCNNMTLTQLAGSIKKAEGLHLRVFFSAKTHKDACPFRAIVTERGTWQCHVVAYLQRHLSGLNLTDPFLVRNSEAVVESLISERYSNHGVFSVDVEDL</sequence>
<evidence type="ECO:0000313" key="1">
    <source>
        <dbReference type="EMBL" id="EEC06806.1"/>
    </source>
</evidence>
<dbReference type="VEuPathDB" id="VectorBase:ISCI017648"/>
<dbReference type="HOGENOM" id="CLU_1951143_0_0_1"/>
<accession>B7PJN4</accession>
<keyword evidence="3" id="KW-1185">Reference proteome</keyword>
<dbReference type="OrthoDB" id="6514472at2759"/>
<protein>
    <recommendedName>
        <fullName evidence="4">Tick transposon</fullName>
    </recommendedName>
</protein>
<evidence type="ECO:0008006" key="4">
    <source>
        <dbReference type="Google" id="ProtNLM"/>
    </source>
</evidence>